<comment type="caution">
    <text evidence="1">The sequence shown here is derived from an EMBL/GenBank/DDBJ whole genome shotgun (WGS) entry which is preliminary data.</text>
</comment>
<keyword evidence="2" id="KW-1185">Reference proteome</keyword>
<name>A0ACC1XQ50_MELAZ</name>
<proteinExistence type="predicted"/>
<accession>A0ACC1XQ50</accession>
<reference evidence="1 2" key="1">
    <citation type="journal article" date="2023" name="Science">
        <title>Complex scaffold remodeling in plant triterpene biosynthesis.</title>
        <authorList>
            <person name="De La Pena R."/>
            <person name="Hodgson H."/>
            <person name="Liu J.C."/>
            <person name="Stephenson M.J."/>
            <person name="Martin A.C."/>
            <person name="Owen C."/>
            <person name="Harkess A."/>
            <person name="Leebens-Mack J."/>
            <person name="Jimenez L.E."/>
            <person name="Osbourn A."/>
            <person name="Sattely E.S."/>
        </authorList>
    </citation>
    <scope>NUCLEOTIDE SEQUENCE [LARGE SCALE GENOMIC DNA]</scope>
    <source>
        <strain evidence="2">cv. JPN11</strain>
        <tissue evidence="1">Leaf</tissue>
    </source>
</reference>
<dbReference type="EMBL" id="CM051401">
    <property type="protein sequence ID" value="KAJ4713500.1"/>
    <property type="molecule type" value="Genomic_DNA"/>
</dbReference>
<sequence length="181" mass="20870">MRNPCCEKKVGNRGPWTKQEDDKLIEYIRKHGEGCWRLIPQATGLVRCGKSCRLRWVNYLRPDIKHGNFAQDEEDLIIKLHALLGNRWSLIAGRLPGRTDNDVKNYWNTHLKSKLIRMGIDPKNHRADQRCHCMNSKRHDNQVQDYSLSGEPKISSTVSCSLPDLNLDLDLNISLPLVEDT</sequence>
<evidence type="ECO:0000313" key="1">
    <source>
        <dbReference type="EMBL" id="KAJ4713500.1"/>
    </source>
</evidence>
<protein>
    <submittedName>
        <fullName evidence="1">MYB transcription factor</fullName>
    </submittedName>
</protein>
<dbReference type="Proteomes" id="UP001164539">
    <property type="component" value="Chromosome 8"/>
</dbReference>
<gene>
    <name evidence="1" type="ORF">OWV82_015586</name>
</gene>
<organism evidence="1 2">
    <name type="scientific">Melia azedarach</name>
    <name type="common">Chinaberry tree</name>
    <dbReference type="NCBI Taxonomy" id="155640"/>
    <lineage>
        <taxon>Eukaryota</taxon>
        <taxon>Viridiplantae</taxon>
        <taxon>Streptophyta</taxon>
        <taxon>Embryophyta</taxon>
        <taxon>Tracheophyta</taxon>
        <taxon>Spermatophyta</taxon>
        <taxon>Magnoliopsida</taxon>
        <taxon>eudicotyledons</taxon>
        <taxon>Gunneridae</taxon>
        <taxon>Pentapetalae</taxon>
        <taxon>rosids</taxon>
        <taxon>malvids</taxon>
        <taxon>Sapindales</taxon>
        <taxon>Meliaceae</taxon>
        <taxon>Melia</taxon>
    </lineage>
</organism>
<evidence type="ECO:0000313" key="2">
    <source>
        <dbReference type="Proteomes" id="UP001164539"/>
    </source>
</evidence>